<dbReference type="EMBL" id="QWDN01000770">
    <property type="protein sequence ID" value="TEB40907.1"/>
    <property type="molecule type" value="Genomic_DNA"/>
</dbReference>
<evidence type="ECO:0000313" key="2">
    <source>
        <dbReference type="EMBL" id="TEB40907.1"/>
    </source>
</evidence>
<gene>
    <name evidence="2" type="ORF">D0809_28225</name>
</gene>
<name>A0A4Y7U399_9FLAO</name>
<dbReference type="Gene3D" id="2.180.10.10">
    <property type="entry name" value="RHS repeat-associated core"/>
    <property type="match status" value="1"/>
</dbReference>
<organism evidence="2 3">
    <name type="scientific">Flavobacterium circumlabens</name>
    <dbReference type="NCBI Taxonomy" id="2133765"/>
    <lineage>
        <taxon>Bacteria</taxon>
        <taxon>Pseudomonadati</taxon>
        <taxon>Bacteroidota</taxon>
        <taxon>Flavobacteriia</taxon>
        <taxon>Flavobacteriales</taxon>
        <taxon>Flavobacteriaceae</taxon>
        <taxon>Flavobacterium</taxon>
    </lineage>
</organism>
<dbReference type="InterPro" id="IPR022385">
    <property type="entry name" value="Rhs_assc_core"/>
</dbReference>
<reference evidence="2 3" key="1">
    <citation type="journal article" date="2018" name="Syst. Appl. Microbiol.">
        <title>Flavobacterium circumlabens sp. nov. and Flavobacterium cupreum sp. nov., two psychrotrophic species isolated from Antarctic environmental samples.</title>
        <authorList>
            <person name="Kralova S."/>
            <person name="Busse H.J."/>
            <person name="Svec P."/>
            <person name="Maslanova I."/>
            <person name="Stankova E."/>
            <person name="Bartak M."/>
            <person name="Sedlacek I."/>
        </authorList>
    </citation>
    <scope>NUCLEOTIDE SEQUENCE [LARGE SCALE GENOMIC DNA]</scope>
    <source>
        <strain evidence="2 3">CCM 8828</strain>
    </source>
</reference>
<sequence>KYNNKELQDELGLNMYDYGARNYDPAIGRWMNIDPMAEKYFDITPYNYVANSPINSIDPDGMDKYIVTNDGKTVLALKQKGDDILYAIDGNGNLKDTNKDKKTDEKDGLTVKSEGLL</sequence>
<feature type="non-terminal residue" evidence="2">
    <location>
        <position position="1"/>
    </location>
</feature>
<feature type="region of interest" description="Disordered" evidence="1">
    <location>
        <begin position="90"/>
        <end position="117"/>
    </location>
</feature>
<evidence type="ECO:0000313" key="3">
    <source>
        <dbReference type="Proteomes" id="UP000298340"/>
    </source>
</evidence>
<evidence type="ECO:0000256" key="1">
    <source>
        <dbReference type="SAM" id="MobiDB-lite"/>
    </source>
</evidence>
<dbReference type="PANTHER" id="PTHR32305:SF15">
    <property type="entry name" value="PROTEIN RHSA-RELATED"/>
    <property type="match status" value="1"/>
</dbReference>
<feature type="non-terminal residue" evidence="2">
    <location>
        <position position="117"/>
    </location>
</feature>
<accession>A0A4Y7U399</accession>
<dbReference type="PANTHER" id="PTHR32305">
    <property type="match status" value="1"/>
</dbReference>
<dbReference type="NCBIfam" id="TIGR03696">
    <property type="entry name" value="Rhs_assc_core"/>
    <property type="match status" value="1"/>
</dbReference>
<dbReference type="InterPro" id="IPR050708">
    <property type="entry name" value="T6SS_VgrG/RHS"/>
</dbReference>
<comment type="caution">
    <text evidence="2">The sequence shown here is derived from an EMBL/GenBank/DDBJ whole genome shotgun (WGS) entry which is preliminary data.</text>
</comment>
<feature type="compositionally biased region" description="Basic and acidic residues" evidence="1">
    <location>
        <begin position="96"/>
        <end position="109"/>
    </location>
</feature>
<dbReference type="RefSeq" id="WP_134092494.1">
    <property type="nucleotide sequence ID" value="NZ_QWDN01000770.1"/>
</dbReference>
<dbReference type="Proteomes" id="UP000298340">
    <property type="component" value="Unassembled WGS sequence"/>
</dbReference>
<proteinExistence type="predicted"/>
<dbReference type="AlphaFoldDB" id="A0A4Y7U399"/>
<protein>
    <submittedName>
        <fullName evidence="2">RHS repeat-associated core domain-containing protein</fullName>
    </submittedName>
</protein>